<dbReference type="STRING" id="177437.HRM2_22810"/>
<dbReference type="KEGG" id="dat:HRM2_22810"/>
<feature type="active site" description="Proton acceptor" evidence="2">
    <location>
        <position position="140"/>
    </location>
</feature>
<dbReference type="Gene3D" id="2.160.10.10">
    <property type="entry name" value="Hexapeptide repeat proteins"/>
    <property type="match status" value="1"/>
</dbReference>
<proteinExistence type="inferred from homology"/>
<name>C0QEN4_DESAH</name>
<sequence length="215" mass="22930">MKKLVILGITNHIVVKLVEAINRHTPTYQLIGFITKEFDNDPPILGHPVIGGYEAIPALLEQHADLVFFNHINSPLADVKEAEVFLAQHDCTIVSLIHPDIDLGHVTIGENCLLSEGAAVGSKVTIGRHFTCRLHSTISHDVTIGDYVYVSPGVTVCGCTTLKNCADLGAGCTILPRLTIGENSIVGAGAVVTKDVPDNVTVVGVPAKIIKHHTP</sequence>
<dbReference type="InterPro" id="IPR020019">
    <property type="entry name" value="AcTrfase_PglD-like"/>
</dbReference>
<dbReference type="InterPro" id="IPR011004">
    <property type="entry name" value="Trimer_LpxA-like_sf"/>
</dbReference>
<protein>
    <submittedName>
        <fullName evidence="3">Uncharacterized protein</fullName>
    </submittedName>
</protein>
<dbReference type="AlphaFoldDB" id="C0QEN4"/>
<keyword evidence="4" id="KW-1185">Reference proteome</keyword>
<dbReference type="EMBL" id="CP001087">
    <property type="protein sequence ID" value="ACN15376.1"/>
    <property type="molecule type" value="Genomic_DNA"/>
</dbReference>
<dbReference type="PANTHER" id="PTHR43300">
    <property type="entry name" value="ACETYLTRANSFERASE"/>
    <property type="match status" value="1"/>
</dbReference>
<dbReference type="HOGENOM" id="CLU_081811_1_1_7"/>
<dbReference type="PANTHER" id="PTHR43300:SF7">
    <property type="entry name" value="UDP-N-ACETYLBACILLOSAMINE N-ACETYLTRANSFERASE"/>
    <property type="match status" value="1"/>
</dbReference>
<accession>C0QEN4</accession>
<reference evidence="3 4" key="1">
    <citation type="journal article" date="2009" name="Environ. Microbiol.">
        <title>Genome sequence of Desulfobacterium autotrophicum HRM2, a marine sulfate reducer oxidizing organic carbon completely to carbon dioxide.</title>
        <authorList>
            <person name="Strittmatter A.W."/>
            <person name="Liesegang H."/>
            <person name="Rabus R."/>
            <person name="Decker I."/>
            <person name="Amann J."/>
            <person name="Andres S."/>
            <person name="Henne A."/>
            <person name="Fricke W.F."/>
            <person name="Martinez-Arias R."/>
            <person name="Bartels D."/>
            <person name="Goesmann A."/>
            <person name="Krause L."/>
            <person name="Puehler A."/>
            <person name="Klenk H.P."/>
            <person name="Richter M."/>
            <person name="Schuler M."/>
            <person name="Gloeckner F.O."/>
            <person name="Meyerdierks A."/>
            <person name="Gottschalk G."/>
            <person name="Amann R."/>
        </authorList>
    </citation>
    <scope>NUCLEOTIDE SEQUENCE [LARGE SCALE GENOMIC DNA]</scope>
    <source>
        <strain evidence="4">ATCC 43914 / DSM 3382 / HRM2</strain>
    </source>
</reference>
<evidence type="ECO:0000256" key="2">
    <source>
        <dbReference type="PIRSR" id="PIRSR620019-1"/>
    </source>
</evidence>
<comment type="similarity">
    <text evidence="1">Belongs to the transferase hexapeptide repeat family.</text>
</comment>
<evidence type="ECO:0000256" key="1">
    <source>
        <dbReference type="ARBA" id="ARBA00007274"/>
    </source>
</evidence>
<evidence type="ECO:0000313" key="3">
    <source>
        <dbReference type="EMBL" id="ACN15376.1"/>
    </source>
</evidence>
<organism evidence="3 4">
    <name type="scientific">Desulforapulum autotrophicum (strain ATCC 43914 / DSM 3382 / VKM B-1955 / HRM2)</name>
    <name type="common">Desulfobacterium autotrophicum</name>
    <dbReference type="NCBI Taxonomy" id="177437"/>
    <lineage>
        <taxon>Bacteria</taxon>
        <taxon>Pseudomonadati</taxon>
        <taxon>Thermodesulfobacteriota</taxon>
        <taxon>Desulfobacteria</taxon>
        <taxon>Desulfobacterales</taxon>
        <taxon>Desulfobacteraceae</taxon>
        <taxon>Desulforapulum</taxon>
    </lineage>
</organism>
<dbReference type="eggNOG" id="COG1045">
    <property type="taxonomic scope" value="Bacteria"/>
</dbReference>
<feature type="site" description="Increases basicity of active site His" evidence="2">
    <location>
        <position position="141"/>
    </location>
</feature>
<gene>
    <name evidence="3" type="ordered locus">HRM2_22810</name>
</gene>
<dbReference type="InterPro" id="IPR050179">
    <property type="entry name" value="Trans_hexapeptide_repeat"/>
</dbReference>
<dbReference type="RefSeq" id="WP_015904144.1">
    <property type="nucleotide sequence ID" value="NC_012108.1"/>
</dbReference>
<dbReference type="SUPFAM" id="SSF51161">
    <property type="entry name" value="Trimeric LpxA-like enzymes"/>
    <property type="match status" value="1"/>
</dbReference>
<evidence type="ECO:0000313" key="4">
    <source>
        <dbReference type="Proteomes" id="UP000000442"/>
    </source>
</evidence>
<dbReference type="Proteomes" id="UP000000442">
    <property type="component" value="Chromosome"/>
</dbReference>
<dbReference type="CDD" id="cd03360">
    <property type="entry name" value="LbH_AT_putative"/>
    <property type="match status" value="1"/>
</dbReference>